<accession>A0A847S1X3</accession>
<evidence type="ECO:0000313" key="3">
    <source>
        <dbReference type="EMBL" id="NLR68936.1"/>
    </source>
</evidence>
<protein>
    <submittedName>
        <fullName evidence="3">Serine hydrolase</fullName>
    </submittedName>
</protein>
<keyword evidence="3" id="KW-0378">Hydrolase</keyword>
<keyword evidence="4" id="KW-1185">Reference proteome</keyword>
<proteinExistence type="predicted"/>
<dbReference type="Proteomes" id="UP000570474">
    <property type="component" value="Unassembled WGS sequence"/>
</dbReference>
<dbReference type="PANTHER" id="PTHR43283:SF7">
    <property type="entry name" value="BETA-LACTAMASE-RELATED DOMAIN-CONTAINING PROTEIN"/>
    <property type="match status" value="1"/>
</dbReference>
<dbReference type="GO" id="GO:0016787">
    <property type="term" value="F:hydrolase activity"/>
    <property type="evidence" value="ECO:0007669"/>
    <property type="project" value="UniProtKB-KW"/>
</dbReference>
<evidence type="ECO:0000256" key="1">
    <source>
        <dbReference type="SAM" id="SignalP"/>
    </source>
</evidence>
<dbReference type="Pfam" id="PF00144">
    <property type="entry name" value="Beta-lactamase"/>
    <property type="match status" value="1"/>
</dbReference>
<evidence type="ECO:0000259" key="2">
    <source>
        <dbReference type="Pfam" id="PF00144"/>
    </source>
</evidence>
<dbReference type="RefSeq" id="WP_168874883.1">
    <property type="nucleotide sequence ID" value="NZ_JABAIA010000004.1"/>
</dbReference>
<keyword evidence="1" id="KW-0732">Signal</keyword>
<dbReference type="InterPro" id="IPR012338">
    <property type="entry name" value="Beta-lactam/transpept-like"/>
</dbReference>
<name>A0A847S1X3_9BACT</name>
<dbReference type="InterPro" id="IPR001466">
    <property type="entry name" value="Beta-lactam-related"/>
</dbReference>
<feature type="domain" description="Beta-lactamase-related" evidence="2">
    <location>
        <begin position="38"/>
        <end position="303"/>
    </location>
</feature>
<dbReference type="SUPFAM" id="SSF56601">
    <property type="entry name" value="beta-lactamase/transpeptidase-like"/>
    <property type="match status" value="1"/>
</dbReference>
<sequence>MRWKSILLFTLTITLQATGQSLPDTAMVLAKNTAIYELVISQNGRVIFRHNYNGQQPDTLHNSQSLTKSIMSVLIGIAIDKGYIADPDQEIGQWFPELAKDPDARKQHITLHQIMDQASGLWHENLEGGLGEYLSQANPSQYVLAQPLLDAPGTVFHYNNAATHLLSVILTKATGMPVATFAQRFLFSKLGIQHADWKKMNDGYDDGAGLRSVYLSTAAINKIGNLLLQEGQYNGQTIVSRKWARVLMQPPLTRATGWGFTGSQYALCWYHVRYDGQPVTYGMGWGGQYMIIIPGLKAVIAVHERVNDTTAVQQALYFEQSVFPLLWKYLQTKK</sequence>
<dbReference type="Gene3D" id="3.40.710.10">
    <property type="entry name" value="DD-peptidase/beta-lactamase superfamily"/>
    <property type="match status" value="1"/>
</dbReference>
<comment type="caution">
    <text evidence="3">The sequence shown here is derived from an EMBL/GenBank/DDBJ whole genome shotgun (WGS) entry which is preliminary data.</text>
</comment>
<dbReference type="PANTHER" id="PTHR43283">
    <property type="entry name" value="BETA-LACTAMASE-RELATED"/>
    <property type="match status" value="1"/>
</dbReference>
<dbReference type="InterPro" id="IPR050789">
    <property type="entry name" value="Diverse_Enzym_Activities"/>
</dbReference>
<reference evidence="3 4" key="1">
    <citation type="submission" date="2020-04" db="EMBL/GenBank/DDBJ databases">
        <authorList>
            <person name="Yin C."/>
        </authorList>
    </citation>
    <scope>NUCLEOTIDE SEQUENCE [LARGE SCALE GENOMIC DNA]</scope>
    <source>
        <strain evidence="3 4">Ae27</strain>
    </source>
</reference>
<evidence type="ECO:0000313" key="4">
    <source>
        <dbReference type="Proteomes" id="UP000570474"/>
    </source>
</evidence>
<organism evidence="3 4">
    <name type="scientific">Chitinophaga varians</name>
    <dbReference type="NCBI Taxonomy" id="2202339"/>
    <lineage>
        <taxon>Bacteria</taxon>
        <taxon>Pseudomonadati</taxon>
        <taxon>Bacteroidota</taxon>
        <taxon>Chitinophagia</taxon>
        <taxon>Chitinophagales</taxon>
        <taxon>Chitinophagaceae</taxon>
        <taxon>Chitinophaga</taxon>
    </lineage>
</organism>
<dbReference type="AlphaFoldDB" id="A0A847S1X3"/>
<dbReference type="EMBL" id="JABAIA010000004">
    <property type="protein sequence ID" value="NLR68936.1"/>
    <property type="molecule type" value="Genomic_DNA"/>
</dbReference>
<feature type="chain" id="PRO_5032397673" evidence="1">
    <location>
        <begin position="20"/>
        <end position="334"/>
    </location>
</feature>
<gene>
    <name evidence="3" type="ORF">HGH92_31835</name>
</gene>
<feature type="signal peptide" evidence="1">
    <location>
        <begin position="1"/>
        <end position="19"/>
    </location>
</feature>